<sequence>MWCACAIRVGPSSVHQVRAHARASCSCAVNVQFALHELPHVLTCTRPTAGGEVPIVPYIVRPGAPLGTDLRAALGIPRNATVFGRHGGFTTFDVPYVPPAICEYAKAHPQVYFVMMNTPRICAPGDTPPNVHHLPPTSSDERKSRFIRTCDAMIHARKFGETFGLAVAEFSVHNKPVITCSVVLDPRNPFVAGPDRMHLDVLSNRALLYHDKASFTLQLDQFDRYDARRRDWNAYRAYAPDTVMATFARVFLNGSQCRTNAKSTGK</sequence>
<proteinExistence type="predicted"/>
<evidence type="ECO:0000313" key="1">
    <source>
        <dbReference type="EMBL" id="CAE0132554.1"/>
    </source>
</evidence>
<dbReference type="EMBL" id="HBHX01053018">
    <property type="protein sequence ID" value="CAE0132554.1"/>
    <property type="molecule type" value="Transcribed_RNA"/>
</dbReference>
<dbReference type="AlphaFoldDB" id="A0A7S3BDW0"/>
<organism evidence="1">
    <name type="scientific">Haptolina ericina</name>
    <dbReference type="NCBI Taxonomy" id="156174"/>
    <lineage>
        <taxon>Eukaryota</taxon>
        <taxon>Haptista</taxon>
        <taxon>Haptophyta</taxon>
        <taxon>Prymnesiophyceae</taxon>
        <taxon>Prymnesiales</taxon>
        <taxon>Prymnesiaceae</taxon>
        <taxon>Haptolina</taxon>
    </lineage>
</organism>
<dbReference type="SUPFAM" id="SSF53756">
    <property type="entry name" value="UDP-Glycosyltransferase/glycogen phosphorylase"/>
    <property type="match status" value="1"/>
</dbReference>
<protein>
    <submittedName>
        <fullName evidence="1">Uncharacterized protein</fullName>
    </submittedName>
</protein>
<name>A0A7S3BDW0_9EUKA</name>
<accession>A0A7S3BDW0</accession>
<dbReference type="Gene3D" id="3.40.50.2000">
    <property type="entry name" value="Glycogen Phosphorylase B"/>
    <property type="match status" value="1"/>
</dbReference>
<gene>
    <name evidence="1" type="ORF">HERI1096_LOCUS29246</name>
</gene>
<reference evidence="1" key="1">
    <citation type="submission" date="2021-01" db="EMBL/GenBank/DDBJ databases">
        <authorList>
            <person name="Corre E."/>
            <person name="Pelletier E."/>
            <person name="Niang G."/>
            <person name="Scheremetjew M."/>
            <person name="Finn R."/>
            <person name="Kale V."/>
            <person name="Holt S."/>
            <person name="Cochrane G."/>
            <person name="Meng A."/>
            <person name="Brown T."/>
            <person name="Cohen L."/>
        </authorList>
    </citation>
    <scope>NUCLEOTIDE SEQUENCE</scope>
    <source>
        <strain evidence="1">CCMP281</strain>
    </source>
</reference>